<dbReference type="InterPro" id="IPR004308">
    <property type="entry name" value="GCS"/>
</dbReference>
<keyword evidence="12" id="KW-1185">Reference proteome</keyword>
<reference evidence="11 12" key="1">
    <citation type="journal article" date="2016" name="Mol. Biol. Evol.">
        <title>Comparative Genomics of Early-Diverging Mushroom-Forming Fungi Provides Insights into the Origins of Lignocellulose Decay Capabilities.</title>
        <authorList>
            <person name="Nagy L.G."/>
            <person name="Riley R."/>
            <person name="Tritt A."/>
            <person name="Adam C."/>
            <person name="Daum C."/>
            <person name="Floudas D."/>
            <person name="Sun H."/>
            <person name="Yadav J.S."/>
            <person name="Pangilinan J."/>
            <person name="Larsson K.H."/>
            <person name="Matsuura K."/>
            <person name="Barry K."/>
            <person name="Labutti K."/>
            <person name="Kuo R."/>
            <person name="Ohm R.A."/>
            <person name="Bhattacharya S.S."/>
            <person name="Shirouzu T."/>
            <person name="Yoshinaga Y."/>
            <person name="Martin F.M."/>
            <person name="Grigoriev I.V."/>
            <person name="Hibbett D.S."/>
        </authorList>
    </citation>
    <scope>NUCLEOTIDE SEQUENCE [LARGE SCALE GENOMIC DNA]</scope>
    <source>
        <strain evidence="11 12">TUFC12733</strain>
    </source>
</reference>
<keyword evidence="7 10" id="KW-0067">ATP-binding</keyword>
<accession>A0A167LGE8</accession>
<evidence type="ECO:0000256" key="1">
    <source>
        <dbReference type="ARBA" id="ARBA00005006"/>
    </source>
</evidence>
<dbReference type="Gene3D" id="3.30.590.50">
    <property type="match status" value="2"/>
</dbReference>
<dbReference type="EC" id="6.3.2.2" evidence="3 10"/>
<evidence type="ECO:0000313" key="12">
    <source>
        <dbReference type="Proteomes" id="UP000076738"/>
    </source>
</evidence>
<dbReference type="GO" id="GO:0017109">
    <property type="term" value="C:glutamate-cysteine ligase complex"/>
    <property type="evidence" value="ECO:0007669"/>
    <property type="project" value="TreeGrafter"/>
</dbReference>
<comment type="catalytic activity">
    <reaction evidence="10">
        <text>L-cysteine + L-glutamate + ATP = gamma-L-glutamyl-L-cysteine + ADP + phosphate + H(+)</text>
        <dbReference type="Rhea" id="RHEA:13285"/>
        <dbReference type="ChEBI" id="CHEBI:15378"/>
        <dbReference type="ChEBI" id="CHEBI:29985"/>
        <dbReference type="ChEBI" id="CHEBI:30616"/>
        <dbReference type="ChEBI" id="CHEBI:35235"/>
        <dbReference type="ChEBI" id="CHEBI:43474"/>
        <dbReference type="ChEBI" id="CHEBI:58173"/>
        <dbReference type="ChEBI" id="CHEBI:456216"/>
        <dbReference type="EC" id="6.3.2.2"/>
    </reaction>
</comment>
<dbReference type="UniPathway" id="UPA00142">
    <property type="reaction ID" value="UER00209"/>
</dbReference>
<dbReference type="Proteomes" id="UP000076738">
    <property type="component" value="Unassembled WGS sequence"/>
</dbReference>
<keyword evidence="5 10" id="KW-0317">Glutathione biosynthesis</keyword>
<evidence type="ECO:0000256" key="5">
    <source>
        <dbReference type="ARBA" id="ARBA00022684"/>
    </source>
</evidence>
<dbReference type="EMBL" id="KV417288">
    <property type="protein sequence ID" value="KZO95665.1"/>
    <property type="molecule type" value="Genomic_DNA"/>
</dbReference>
<proteinExistence type="inferred from homology"/>
<dbReference type="PANTHER" id="PTHR11164:SF0">
    <property type="entry name" value="GLUTAMATE--CYSTEINE LIGASE CATALYTIC SUBUNIT"/>
    <property type="match status" value="1"/>
</dbReference>
<dbReference type="InterPro" id="IPR014746">
    <property type="entry name" value="Gln_synth/guanido_kin_cat_dom"/>
</dbReference>
<dbReference type="OrthoDB" id="7939818at2759"/>
<dbReference type="AlphaFoldDB" id="A0A167LGE8"/>
<evidence type="ECO:0000256" key="6">
    <source>
        <dbReference type="ARBA" id="ARBA00022741"/>
    </source>
</evidence>
<evidence type="ECO:0000256" key="3">
    <source>
        <dbReference type="ARBA" id="ARBA00012220"/>
    </source>
</evidence>
<dbReference type="SUPFAM" id="SSF55931">
    <property type="entry name" value="Glutamine synthetase/guanido kinase"/>
    <property type="match status" value="1"/>
</dbReference>
<dbReference type="GO" id="GO:0004357">
    <property type="term" value="F:glutamate-cysteine ligase activity"/>
    <property type="evidence" value="ECO:0007669"/>
    <property type="project" value="UniProtKB-UniRule"/>
</dbReference>
<evidence type="ECO:0000256" key="7">
    <source>
        <dbReference type="ARBA" id="ARBA00022840"/>
    </source>
</evidence>
<dbReference type="Gene3D" id="1.10.8.960">
    <property type="match status" value="1"/>
</dbReference>
<protein>
    <recommendedName>
        <fullName evidence="3 10">Glutamate--cysteine ligase</fullName>
        <ecNumber evidence="3 10">6.3.2.2</ecNumber>
    </recommendedName>
    <alternativeName>
        <fullName evidence="9 10">Gamma-ECS</fullName>
    </alternativeName>
    <alternativeName>
        <fullName evidence="8 10">Gamma-glutamylcysteine synthetase</fullName>
    </alternativeName>
</protein>
<keyword evidence="4 10" id="KW-0436">Ligase</keyword>
<dbReference type="GO" id="GO:0005524">
    <property type="term" value="F:ATP binding"/>
    <property type="evidence" value="ECO:0007669"/>
    <property type="project" value="UniProtKB-UniRule"/>
</dbReference>
<evidence type="ECO:0000256" key="10">
    <source>
        <dbReference type="RuleBase" id="RU367135"/>
    </source>
</evidence>
<evidence type="ECO:0000256" key="2">
    <source>
        <dbReference type="ARBA" id="ARBA00008100"/>
    </source>
</evidence>
<dbReference type="PANTHER" id="PTHR11164">
    <property type="entry name" value="GLUTAMATE CYSTEINE LIGASE"/>
    <property type="match status" value="1"/>
</dbReference>
<evidence type="ECO:0000313" key="11">
    <source>
        <dbReference type="EMBL" id="KZO95665.1"/>
    </source>
</evidence>
<name>A0A167LGE8_CALVF</name>
<organism evidence="11 12">
    <name type="scientific">Calocera viscosa (strain TUFC12733)</name>
    <dbReference type="NCBI Taxonomy" id="1330018"/>
    <lineage>
        <taxon>Eukaryota</taxon>
        <taxon>Fungi</taxon>
        <taxon>Dikarya</taxon>
        <taxon>Basidiomycota</taxon>
        <taxon>Agaricomycotina</taxon>
        <taxon>Dacrymycetes</taxon>
        <taxon>Dacrymycetales</taxon>
        <taxon>Dacrymycetaceae</taxon>
        <taxon>Calocera</taxon>
    </lineage>
</organism>
<comment type="similarity">
    <text evidence="2 10">Belongs to the glutamate--cysteine ligase type 3 family.</text>
</comment>
<comment type="pathway">
    <text evidence="1 10">Sulfur metabolism; glutathione biosynthesis; glutathione from L-cysteine and L-glutamate: step 1/2.</text>
</comment>
<dbReference type="STRING" id="1330018.A0A167LGE8"/>
<dbReference type="Pfam" id="PF03074">
    <property type="entry name" value="GCS"/>
    <property type="match status" value="1"/>
</dbReference>
<dbReference type="GO" id="GO:0006750">
    <property type="term" value="P:glutathione biosynthetic process"/>
    <property type="evidence" value="ECO:0007669"/>
    <property type="project" value="UniProtKB-UniRule"/>
</dbReference>
<evidence type="ECO:0000256" key="8">
    <source>
        <dbReference type="ARBA" id="ARBA00030585"/>
    </source>
</evidence>
<keyword evidence="6 10" id="KW-0547">Nucleotide-binding</keyword>
<gene>
    <name evidence="11" type="ORF">CALVIDRAFT_564699</name>
</gene>
<evidence type="ECO:0000256" key="4">
    <source>
        <dbReference type="ARBA" id="ARBA00022598"/>
    </source>
</evidence>
<evidence type="ECO:0000256" key="9">
    <source>
        <dbReference type="ARBA" id="ARBA00032122"/>
    </source>
</evidence>
<sequence length="620" mass="69142">MGQLHEGHPLPWARVKLLSAHIRERGIRQFLSTWRRNRERGGDEMSWGDELESMVLRFHDEEKLALLPLGQGELISLLKHTGSNSGAGMNGSASHSGCRPQPEFDPEYADYMIETSPGRAYSPALASLLEVEPDLRHRRALARAHLKSNEALLTLSSFPRLGAEGRWSEPQYQPGGPVLQSYWLSDEVVAGHPRHGALTAAVMGRRGGGTAWPFEDLEVPRGRELYESDAEARNGPVPGHIHMDALAFGAGCCCVQTTIQAPDLDSARRLYDALLPLAPVMLALSAAAPAYRGWLADVDARWDVIRQAADDRTPEELGLAPLKDGYQLLPKSRYDSSSLYISQDPENKEGYSDLPLPLNKGAYEALREGGVDERLARHVAHLFVRDALVVLEESLEGADEGCLRHFENILSTNWQTLRLKPAAPDGSTGWRIEFRACEAQLTDFENAALCIFVVLLSRAVLHFGLNMYVPLSRVDESMRRAVRRDAVRGEKMWFRKGVRPGARKGEGSVYDECTEMTVDEIINGNADSTGVLGIVRQYLSAVQCDHTISQPLERYLSLIERRASGELMTNARWIREFITGHPKYERDSRVGEEVCYDLMKAVDELERGAREEEGMIPPEQ</sequence>